<evidence type="ECO:0000313" key="4">
    <source>
        <dbReference type="Proteomes" id="UP000291269"/>
    </source>
</evidence>
<reference evidence="3 4" key="1">
    <citation type="journal article" date="2019" name="Gut">
        <title>Antibiotics-induced monodominance of a novel gut bacterial order.</title>
        <authorList>
            <person name="Hildebrand F."/>
            <person name="Moitinho-Silva L."/>
            <person name="Blasche S."/>
            <person name="Jahn M.T."/>
            <person name="Gossmann T.I."/>
            <person name="Heuerta-Cepas J."/>
            <person name="Hercog R."/>
            <person name="Luetge M."/>
            <person name="Bahram M."/>
            <person name="Pryszlak A."/>
            <person name="Alves R.J."/>
            <person name="Waszak S.M."/>
            <person name="Zhu A."/>
            <person name="Ye L."/>
            <person name="Costea P.I."/>
            <person name="Aalvink S."/>
            <person name="Belzer C."/>
            <person name="Forslund S.K."/>
            <person name="Sunagawa S."/>
            <person name="Hentschel U."/>
            <person name="Merten C."/>
            <person name="Patil K.R."/>
            <person name="Benes V."/>
            <person name="Bork P."/>
        </authorList>
    </citation>
    <scope>NUCLEOTIDE SEQUENCE [LARGE SCALE GENOMIC DNA]</scope>
    <source>
        <strain evidence="3 4">HDS1380</strain>
    </source>
</reference>
<dbReference type="PROSITE" id="PS51257">
    <property type="entry name" value="PROKAR_LIPOPROTEIN"/>
    <property type="match status" value="1"/>
</dbReference>
<dbReference type="GO" id="GO:0004622">
    <property type="term" value="F:phosphatidylcholine lysophospholipase activity"/>
    <property type="evidence" value="ECO:0007669"/>
    <property type="project" value="TreeGrafter"/>
</dbReference>
<name>A0A4Q2KAV1_9FIRM</name>
<proteinExistence type="predicted"/>
<dbReference type="InterPro" id="IPR051532">
    <property type="entry name" value="Ester_Hydrolysis_Enzymes"/>
</dbReference>
<keyword evidence="4" id="KW-1185">Reference proteome</keyword>
<keyword evidence="1" id="KW-0732">Signal</keyword>
<dbReference type="Proteomes" id="UP000291269">
    <property type="component" value="Unassembled WGS sequence"/>
</dbReference>
<accession>A0A4Q2KAV1</accession>
<dbReference type="RefSeq" id="WP_129223458.1">
    <property type="nucleotide sequence ID" value="NZ_SDOZ01000002.1"/>
</dbReference>
<dbReference type="Pfam" id="PF13472">
    <property type="entry name" value="Lipase_GDSL_2"/>
    <property type="match status" value="1"/>
</dbReference>
<dbReference type="PANTHER" id="PTHR30383:SF5">
    <property type="entry name" value="SGNH HYDROLASE-TYPE ESTERASE DOMAIN-CONTAINING PROTEIN"/>
    <property type="match status" value="1"/>
</dbReference>
<gene>
    <name evidence="3" type="ORF">ESZ91_01620</name>
</gene>
<feature type="chain" id="PRO_5020888108" description="SGNH hydrolase-type esterase domain-containing protein" evidence="1">
    <location>
        <begin position="22"/>
        <end position="414"/>
    </location>
</feature>
<dbReference type="SUPFAM" id="SSF52266">
    <property type="entry name" value="SGNH hydrolase"/>
    <property type="match status" value="1"/>
</dbReference>
<feature type="domain" description="SGNH hydrolase-type esterase" evidence="2">
    <location>
        <begin position="197"/>
        <end position="392"/>
    </location>
</feature>
<evidence type="ECO:0000256" key="1">
    <source>
        <dbReference type="SAM" id="SignalP"/>
    </source>
</evidence>
<dbReference type="AlphaFoldDB" id="A0A4Q2KAV1"/>
<evidence type="ECO:0000259" key="2">
    <source>
        <dbReference type="Pfam" id="PF13472"/>
    </source>
</evidence>
<organism evidence="3 4">
    <name type="scientific">Candidatus Borkfalkia ceftriaxoniphila</name>
    <dbReference type="NCBI Taxonomy" id="2508949"/>
    <lineage>
        <taxon>Bacteria</taxon>
        <taxon>Bacillati</taxon>
        <taxon>Bacillota</taxon>
        <taxon>Clostridia</taxon>
        <taxon>Christensenellales</taxon>
        <taxon>Christensenellaceae</taxon>
        <taxon>Candidatus Borkfalkia</taxon>
    </lineage>
</organism>
<dbReference type="PANTHER" id="PTHR30383">
    <property type="entry name" value="THIOESTERASE 1/PROTEASE 1/LYSOPHOSPHOLIPASE L1"/>
    <property type="match status" value="1"/>
</dbReference>
<protein>
    <recommendedName>
        <fullName evidence="2">SGNH hydrolase-type esterase domain-containing protein</fullName>
    </recommendedName>
</protein>
<feature type="signal peptide" evidence="1">
    <location>
        <begin position="1"/>
        <end position="21"/>
    </location>
</feature>
<dbReference type="OrthoDB" id="388542at2"/>
<dbReference type="EMBL" id="SDOZ01000002">
    <property type="protein sequence ID" value="RXZ61107.1"/>
    <property type="molecule type" value="Genomic_DNA"/>
</dbReference>
<dbReference type="InterPro" id="IPR013830">
    <property type="entry name" value="SGNH_hydro"/>
</dbReference>
<dbReference type="InterPro" id="IPR036514">
    <property type="entry name" value="SGNH_hydro_sf"/>
</dbReference>
<sequence length="414" mass="46349">MKRLITILLSSILLFSLVGCLETETPPPTPPTPPDNTLEDNSGMVDSRYDLKTYLYPLWEGTTVYNETVWFTVDNVAPLLYTPDEILSVKSYDLTTIYTEGVDYVLDGGSLVLTDNSRIPFMSLNEYFPTTPTMIALPRGDGTYWYAVEGPDISNRQVVVTYTRSARKHWTMPLDESAKFPKTMEKLSSGAPIKVLFYGDSITVGANSSEFLGIAPHAESYANMVKSYIEARFPDANMTFHNTAVGGTDSNWGIGKSAGNAAIDNIEAAEGDHFQKRVLNENPDLLFIAYGMNDQDYSPDSRFEDNIDEMIRKVRAQNPDVEIMLISGMIANPDTPFHNKDYDAYQESLAAISDRYENVGLATTLNTVRSVYNNGKRFQDCTANNVNHPNDFMMRLYAQTVLYSLFGADYIDHI</sequence>
<comment type="caution">
    <text evidence="3">The sequence shown here is derived from an EMBL/GenBank/DDBJ whole genome shotgun (WGS) entry which is preliminary data.</text>
</comment>
<evidence type="ECO:0000313" key="3">
    <source>
        <dbReference type="EMBL" id="RXZ61107.1"/>
    </source>
</evidence>
<dbReference type="Gene3D" id="3.40.50.1110">
    <property type="entry name" value="SGNH hydrolase"/>
    <property type="match status" value="1"/>
</dbReference>